<dbReference type="Proteomes" id="UP000071118">
    <property type="component" value="Chromosome 4"/>
</dbReference>
<dbReference type="KEGG" id="pcb:PCHAS_0412300"/>
<dbReference type="EMBL" id="LK022881">
    <property type="protein sequence ID" value="VTZ67250.1"/>
    <property type="molecule type" value="Genomic_DNA"/>
</dbReference>
<feature type="signal peptide" evidence="1">
    <location>
        <begin position="1"/>
        <end position="15"/>
    </location>
</feature>
<evidence type="ECO:0000313" key="3">
    <source>
        <dbReference type="EMBL" id="VTZ67250.1"/>
    </source>
</evidence>
<keyword evidence="1" id="KW-0732">Signal</keyword>
<protein>
    <recommendedName>
        <fullName evidence="6">Fusion protein</fullName>
    </recommendedName>
</protein>
<proteinExistence type="predicted"/>
<dbReference type="VEuPathDB" id="PlasmoDB:PCHAS_0412300"/>
<feature type="chain" id="PRO_5014501719" description="Fusion protein" evidence="1">
    <location>
        <begin position="16"/>
        <end position="519"/>
    </location>
</feature>
<reference evidence="3 4" key="1">
    <citation type="journal article" date="2014" name="BMC Biol.">
        <title>A comprehensive evaluation of rodent malaria parasite genomes and gene expression.</title>
        <authorList>
            <person name="Otto T.D."/>
            <person name="Bohme U."/>
            <person name="Jackson A.P."/>
            <person name="Hunt M."/>
            <person name="Franke-Fayard B."/>
            <person name="Hoeijmakers W.A."/>
            <person name="Religa A.A."/>
            <person name="Robertson L."/>
            <person name="Sanders M."/>
            <person name="Ogun S.A."/>
            <person name="Cunningham D."/>
            <person name="Erhart A."/>
            <person name="Billker O."/>
            <person name="Khan S.M."/>
            <person name="Stunnenberg H.G."/>
            <person name="Langhorne J."/>
            <person name="Holder A.A."/>
            <person name="Waters A.P."/>
            <person name="Newbold C.I."/>
            <person name="Pain A."/>
            <person name="Berriman M."/>
            <person name="Janse C.J."/>
        </authorList>
    </citation>
    <scope>NUCLEOTIDE SEQUENCE [LARGE SCALE GENOMIC DNA]</scope>
    <source>
        <strain evidence="3 4">AS</strain>
    </source>
</reference>
<gene>
    <name evidence="3" type="ORF">PCHAS_0412300</name>
    <name evidence="2" type="ORF">PCHCB_000059500</name>
</gene>
<reference evidence="3" key="2">
    <citation type="submission" date="2014-05" db="EMBL/GenBank/DDBJ databases">
        <authorList>
            <person name="Aslett M.A."/>
            <person name="De Silva N."/>
        </authorList>
    </citation>
    <scope>NUCLEOTIDE SEQUENCE</scope>
    <source>
        <strain evidence="3">AS</strain>
    </source>
</reference>
<accession>A0A077TJC7</accession>
<evidence type="ECO:0000313" key="5">
    <source>
        <dbReference type="Proteomes" id="UP000195489"/>
    </source>
</evidence>
<dbReference type="AlphaFoldDB" id="A0A077TJC7"/>
<dbReference type="EMBL" id="LT608156">
    <property type="protein sequence ID" value="SCL99163.1"/>
    <property type="molecule type" value="Genomic_DNA"/>
</dbReference>
<name>A0A077TJC7_PLACU</name>
<evidence type="ECO:0000313" key="4">
    <source>
        <dbReference type="Proteomes" id="UP000071118"/>
    </source>
</evidence>
<dbReference type="GeneID" id="3498328"/>
<dbReference type="Proteomes" id="UP000195489">
    <property type="component" value="Chromosome 4"/>
</dbReference>
<reference evidence="3" key="3">
    <citation type="submission" date="2019-05" db="EMBL/GenBank/DDBJ databases">
        <authorList>
            <consortium name="Pathogen Informatics"/>
        </authorList>
    </citation>
    <scope>NUCLEOTIDE SEQUENCE</scope>
    <source>
        <strain evidence="3">AS</strain>
        <strain evidence="2 5">CB</strain>
    </source>
</reference>
<evidence type="ECO:0000256" key="1">
    <source>
        <dbReference type="SAM" id="SignalP"/>
    </source>
</evidence>
<evidence type="ECO:0008006" key="6">
    <source>
        <dbReference type="Google" id="ProtNLM"/>
    </source>
</evidence>
<sequence>MKIILTIAIFYICLCHHSFIENKKVAVSVFSYLVHNKKNIKRFPRKSRKQIYAKKNIIKYDEVVTQKDISNINTLVLALLEYKKLHNNLLVPEKYVLKSEDNENLKNFKLWEKLQNVKNETNDKKKKYIYLILKNIDFPLSTIFTEEEITKFGEDDAEVTTMSKLSTDENLHYDFDERREVWKELFSPYIKKEKDIKSENIKDFLSSYKFIPKISEQGTLPEYSNKSTRKKGILKHILQELKKNDIFCSKYNYYYDNIYNNTNDEEINEYFRHVMKFKKTYETYDTFVNANKQFLTENRKEKKYFLYTRKETEGAHSYDFDKWSFSDFVEALIFFNDLYLDLNKENYEKYKSDPENEKLDIIDFNKISSGFVVPNDSVWPSEWHDMPLGKYILQLRMGDIDGKFHFIRRAILDYLLFDFQSEEYKNKYIDFTWRKLYFGLAWFIHTRGHPIVITPFEKIQFQTFSMDFCKPEEIQGLYLGFLIVQAQSHGKMFWNNYRDRFDFMKGLEINIRSADELIF</sequence>
<dbReference type="OrthoDB" id="361131at2759"/>
<organism evidence="3 4">
    <name type="scientific">Plasmodium chabaudi chabaudi</name>
    <dbReference type="NCBI Taxonomy" id="31271"/>
    <lineage>
        <taxon>Eukaryota</taxon>
        <taxon>Sar</taxon>
        <taxon>Alveolata</taxon>
        <taxon>Apicomplexa</taxon>
        <taxon>Aconoidasida</taxon>
        <taxon>Haemosporida</taxon>
        <taxon>Plasmodiidae</taxon>
        <taxon>Plasmodium</taxon>
        <taxon>Plasmodium (Vinckeia)</taxon>
    </lineage>
</organism>
<dbReference type="RefSeq" id="XP_016653307.1">
    <property type="nucleotide sequence ID" value="XM_016800010.1"/>
</dbReference>
<evidence type="ECO:0000313" key="2">
    <source>
        <dbReference type="EMBL" id="SCL99163.1"/>
    </source>
</evidence>
<keyword evidence="4" id="KW-1185">Reference proteome</keyword>